<evidence type="ECO:0000313" key="2">
    <source>
        <dbReference type="Proteomes" id="UP000008370"/>
    </source>
</evidence>
<organism evidence="1 2">
    <name type="scientific">Phanerochaete carnosa (strain HHB-10118-sp)</name>
    <name type="common">White-rot fungus</name>
    <name type="synonym">Peniophora carnosa</name>
    <dbReference type="NCBI Taxonomy" id="650164"/>
    <lineage>
        <taxon>Eukaryota</taxon>
        <taxon>Fungi</taxon>
        <taxon>Dikarya</taxon>
        <taxon>Basidiomycota</taxon>
        <taxon>Agaricomycotina</taxon>
        <taxon>Agaricomycetes</taxon>
        <taxon>Polyporales</taxon>
        <taxon>Phanerochaetaceae</taxon>
        <taxon>Phanerochaete</taxon>
    </lineage>
</organism>
<name>K5W4Z7_PHACS</name>
<protein>
    <submittedName>
        <fullName evidence="1">Uncharacterized protein</fullName>
    </submittedName>
</protein>
<dbReference type="AlphaFoldDB" id="K5W4Z7"/>
<dbReference type="KEGG" id="pco:PHACADRAFT_249105"/>
<dbReference type="RefSeq" id="XP_007391552.1">
    <property type="nucleotide sequence ID" value="XM_007391490.1"/>
</dbReference>
<gene>
    <name evidence="1" type="ORF">PHACADRAFT_249105</name>
</gene>
<dbReference type="EMBL" id="JH930469">
    <property type="protein sequence ID" value="EKM58968.1"/>
    <property type="molecule type" value="Genomic_DNA"/>
</dbReference>
<evidence type="ECO:0000313" key="1">
    <source>
        <dbReference type="EMBL" id="EKM58968.1"/>
    </source>
</evidence>
<dbReference type="HOGENOM" id="CLU_2321153_0_0_1"/>
<dbReference type="InParanoid" id="K5W4Z7"/>
<proteinExistence type="predicted"/>
<accession>K5W4Z7</accession>
<dbReference type="Proteomes" id="UP000008370">
    <property type="component" value="Unassembled WGS sequence"/>
</dbReference>
<dbReference type="GeneID" id="18914562"/>
<reference evidence="1 2" key="1">
    <citation type="journal article" date="2012" name="BMC Genomics">
        <title>Comparative genomics of the white-rot fungi, Phanerochaete carnosa and P. chrysosporium, to elucidate the genetic basis of the distinct wood types they colonize.</title>
        <authorList>
            <person name="Suzuki H."/>
            <person name="MacDonald J."/>
            <person name="Syed K."/>
            <person name="Salamov A."/>
            <person name="Hori C."/>
            <person name="Aerts A."/>
            <person name="Henrissat B."/>
            <person name="Wiebenga A."/>
            <person name="vanKuyk P.A."/>
            <person name="Barry K."/>
            <person name="Lindquist E."/>
            <person name="LaButti K."/>
            <person name="Lapidus A."/>
            <person name="Lucas S."/>
            <person name="Coutinho P."/>
            <person name="Gong Y."/>
            <person name="Samejima M."/>
            <person name="Mahadevan R."/>
            <person name="Abou-Zaid M."/>
            <person name="de Vries R.P."/>
            <person name="Igarashi K."/>
            <person name="Yadav J.S."/>
            <person name="Grigoriev I.V."/>
            <person name="Master E.R."/>
        </authorList>
    </citation>
    <scope>NUCLEOTIDE SEQUENCE [LARGE SCALE GENOMIC DNA]</scope>
    <source>
        <strain evidence="1 2">HHB-10118-sp</strain>
    </source>
</reference>
<keyword evidence="2" id="KW-1185">Reference proteome</keyword>
<sequence length="99" mass="11569">MCDLGPKLTFDLNHPRDTLAAYRTVLSLRGLARDLYNSANSRAYTLRQPFSALHQWRADTFNFLWPTEDTNSKISRWLEQSIPPTESEIMAEDLRRQLQ</sequence>